<dbReference type="InterPro" id="IPR009679">
    <property type="entry name" value="Phage_186_CII-like"/>
</dbReference>
<protein>
    <submittedName>
        <fullName evidence="1">Uncharacterized protein</fullName>
    </submittedName>
</protein>
<dbReference type="Pfam" id="PF06892">
    <property type="entry name" value="Phage_CP76"/>
    <property type="match status" value="1"/>
</dbReference>
<dbReference type="STRING" id="225992.B5M06_13430"/>
<organism evidence="1 2">
    <name type="scientific">Comamonas kerstersii</name>
    <dbReference type="NCBI Taxonomy" id="225992"/>
    <lineage>
        <taxon>Bacteria</taxon>
        <taxon>Pseudomonadati</taxon>
        <taxon>Pseudomonadota</taxon>
        <taxon>Betaproteobacteria</taxon>
        <taxon>Burkholderiales</taxon>
        <taxon>Comamonadaceae</taxon>
        <taxon>Comamonas</taxon>
    </lineage>
</organism>
<sequence>MAAAVPVYGENAPKADIARGMDVLDAAFLIAQETPGGVAALAARMGVSANTLQHKLNPNNTTHHLTLKEAVALQVVSGLPYVLYAMAAALDHVCLRARPDVAEGDAWEAFRFVQQAMGDFTAAAADALRTEQGVVSSNALRRVEHEANELMAGITALVNTVAGRVARREREG</sequence>
<name>A0A0W7YS83_9BURK</name>
<keyword evidence="2" id="KW-1185">Reference proteome</keyword>
<dbReference type="GO" id="GO:0003677">
    <property type="term" value="F:DNA binding"/>
    <property type="evidence" value="ECO:0007669"/>
    <property type="project" value="InterPro"/>
</dbReference>
<accession>A0A0W7YS83</accession>
<evidence type="ECO:0000313" key="2">
    <source>
        <dbReference type="Proteomes" id="UP000053300"/>
    </source>
</evidence>
<dbReference type="AlphaFoldDB" id="A0A0W7YS83"/>
<reference evidence="1 2" key="1">
    <citation type="submission" date="2015-12" db="EMBL/GenBank/DDBJ databases">
        <title>Complete genome sequence of a multi-drug resistant strain Acidovorax sp. 12322-1.</title>
        <authorList>
            <person name="Ming D."/>
            <person name="Wang M."/>
            <person name="Hu S."/>
            <person name="Zhou Y."/>
            <person name="Jiang T."/>
        </authorList>
    </citation>
    <scope>NUCLEOTIDE SEQUENCE [LARGE SCALE GENOMIC DNA]</scope>
    <source>
        <strain evidence="1 2">12322-1</strain>
    </source>
</reference>
<proteinExistence type="predicted"/>
<dbReference type="Proteomes" id="UP000053300">
    <property type="component" value="Unassembled WGS sequence"/>
</dbReference>
<evidence type="ECO:0000313" key="1">
    <source>
        <dbReference type="EMBL" id="KUF37941.1"/>
    </source>
</evidence>
<gene>
    <name evidence="1" type="ORF">AS359_04315</name>
</gene>
<comment type="caution">
    <text evidence="1">The sequence shown here is derived from an EMBL/GenBank/DDBJ whole genome shotgun (WGS) entry which is preliminary data.</text>
</comment>
<dbReference type="EMBL" id="LPXH01000041">
    <property type="protein sequence ID" value="KUF37941.1"/>
    <property type="molecule type" value="Genomic_DNA"/>
</dbReference>
<dbReference type="RefSeq" id="WP_058880562.1">
    <property type="nucleotide sequence ID" value="NZ_LPXH01000041.1"/>
</dbReference>